<dbReference type="InterPro" id="IPR001611">
    <property type="entry name" value="Leu-rich_rpt"/>
</dbReference>
<dbReference type="Gene3D" id="3.80.10.10">
    <property type="entry name" value="Ribonuclease Inhibitor"/>
    <property type="match status" value="3"/>
</dbReference>
<reference evidence="7 8" key="1">
    <citation type="submission" date="2024-02" db="EMBL/GenBank/DDBJ databases">
        <authorList>
            <person name="Daric V."/>
            <person name="Darras S."/>
        </authorList>
    </citation>
    <scope>NUCLEOTIDE SEQUENCE [LARGE SCALE GENOMIC DNA]</scope>
</reference>
<dbReference type="Proteomes" id="UP001642483">
    <property type="component" value="Unassembled WGS sequence"/>
</dbReference>
<keyword evidence="8" id="KW-1185">Reference proteome</keyword>
<organism evidence="7 8">
    <name type="scientific">Clavelina lepadiformis</name>
    <name type="common">Light-bulb sea squirt</name>
    <name type="synonym">Ascidia lepadiformis</name>
    <dbReference type="NCBI Taxonomy" id="159417"/>
    <lineage>
        <taxon>Eukaryota</taxon>
        <taxon>Metazoa</taxon>
        <taxon>Chordata</taxon>
        <taxon>Tunicata</taxon>
        <taxon>Ascidiacea</taxon>
        <taxon>Aplousobranchia</taxon>
        <taxon>Clavelinidae</taxon>
        <taxon>Clavelina</taxon>
    </lineage>
</organism>
<evidence type="ECO:0000256" key="5">
    <source>
        <dbReference type="SAM" id="MobiDB-lite"/>
    </source>
</evidence>
<dbReference type="InterPro" id="IPR027417">
    <property type="entry name" value="P-loop_NTPase"/>
</dbReference>
<dbReference type="Pfam" id="PF13516">
    <property type="entry name" value="LRR_6"/>
    <property type="match status" value="3"/>
</dbReference>
<dbReference type="SUPFAM" id="SSF52540">
    <property type="entry name" value="P-loop containing nucleoside triphosphate hydrolases"/>
    <property type="match status" value="1"/>
</dbReference>
<comment type="caution">
    <text evidence="7">The sequence shown here is derived from an EMBL/GenBank/DDBJ whole genome shotgun (WGS) entry which is preliminary data.</text>
</comment>
<protein>
    <recommendedName>
        <fullName evidence="6">NACHT domain-containing protein</fullName>
    </recommendedName>
</protein>
<keyword evidence="4" id="KW-0067">ATP-binding</keyword>
<evidence type="ECO:0000259" key="6">
    <source>
        <dbReference type="PROSITE" id="PS50837"/>
    </source>
</evidence>
<dbReference type="Pfam" id="PF17779">
    <property type="entry name" value="WHD_NOD2"/>
    <property type="match status" value="1"/>
</dbReference>
<dbReference type="SUPFAM" id="SSF52047">
    <property type="entry name" value="RNI-like"/>
    <property type="match status" value="2"/>
</dbReference>
<dbReference type="InterPro" id="IPR007111">
    <property type="entry name" value="NACHT_NTPase"/>
</dbReference>
<dbReference type="InterPro" id="IPR041075">
    <property type="entry name" value="NOD1/2_WH"/>
</dbReference>
<dbReference type="PRINTS" id="PR00364">
    <property type="entry name" value="DISEASERSIST"/>
</dbReference>
<evidence type="ECO:0000256" key="4">
    <source>
        <dbReference type="ARBA" id="ARBA00022840"/>
    </source>
</evidence>
<dbReference type="InterPro" id="IPR051261">
    <property type="entry name" value="NLR"/>
</dbReference>
<evidence type="ECO:0000256" key="3">
    <source>
        <dbReference type="ARBA" id="ARBA00022741"/>
    </source>
</evidence>
<feature type="region of interest" description="Disordered" evidence="5">
    <location>
        <begin position="1"/>
        <end position="21"/>
    </location>
</feature>
<name>A0ABP0G6L8_CLALP</name>
<feature type="compositionally biased region" description="Polar residues" evidence="5">
    <location>
        <begin position="1"/>
        <end position="11"/>
    </location>
</feature>
<dbReference type="EMBL" id="CAWYQH010000103">
    <property type="protein sequence ID" value="CAK8687133.1"/>
    <property type="molecule type" value="Genomic_DNA"/>
</dbReference>
<accession>A0ABP0G6L8</accession>
<dbReference type="SMART" id="SM00368">
    <property type="entry name" value="LRR_RI"/>
    <property type="match status" value="6"/>
</dbReference>
<dbReference type="Pfam" id="PF05729">
    <property type="entry name" value="NACHT"/>
    <property type="match status" value="1"/>
</dbReference>
<dbReference type="InterPro" id="IPR032675">
    <property type="entry name" value="LRR_dom_sf"/>
</dbReference>
<gene>
    <name evidence="7" type="ORF">CVLEPA_LOCUS19206</name>
</gene>
<evidence type="ECO:0000313" key="7">
    <source>
        <dbReference type="EMBL" id="CAK8687133.1"/>
    </source>
</evidence>
<sequence>MEANDIPSTSANNSNDDSQNSINIQQSSVHIGDMYHHTDQRQQRTEYHLQDHRSVRIDQHIQATLHTEDQRTVYYHDNRTTHYHMEQTTSVEPNEPSQLPSSVCDQELYHKLEETLKDRAKILAYGPLEMPVDLNQNIEAVSLEISQLPLDVVASMDLGHFHRRQDFLSRFFVNNPHSSHVPSNSLNPNQLFIAAKFSASQEATQKFGSVMGHDHEKYIETYGNIVGVIGQAGIGKSTLTKLLVKTILEGDMNVQAKYIFHIAFRDVDFTTKCNFFQFLMTSSLCDWEHHDASDKKLLKSLNQCDDVVLIFDGFDEAIITKPKHWASNIYLTGQATAETFIKNIMCGRLLPRAKKLFTSRPRQFYELHHNYIPRFLVSVLGLSEASQKELCQKICGERSGQVMQYLDDNPDISAYCYVPVNCILTMHCIHSCIIEGEEARLKSMTSIMAFALDGFVRSEHMRGHESEVSKLADLAWNGFQKQKIIFSEIDLAEVKISTNTLHSFLNTSVNFHSKMRVGVKILDGDKRSYFAHLIWMEFFVAVKMIFFMTTREFQLWVTKLGENRFEVVAKFVYGFCAEETSERLRRIFSLNDGGSFFRKKNMLKEFLLQFTPICFHNGRNSSDYLSICGWLKEANLIDFNNAVSFVLPKNLSLFGTVLPSDISNFHYHLRSNNDYWLLTVMLNATYLEGTYHRIFHEMATTMQQNTNIKIERVNLFESNISDMDMEAMCRCLPIIRTISIYKCVVTQQQMSKLGQSIGRLEAPMDELRLSDIRLEDSKARDLSTCIHNIRTLSLHNVGISFAGIEFLSNAIELLREPMDEFCINDTKFYDNEVQCLTKCLGNVKSFLMGKSEMSTRGYEILSQGIKSLSKQLDWLVMNDQLGDERAYALSSSICNIRNLKVNGCCITANGTAFLSEAIKNLINPLETVFIHDNKLGNEGGISLSRCIHNIKKLFVNECGLKEEAILHFSNAIAALKQPVEYLDLSRNNFGDEGAVNLSKCIHNIKGSNLSECGITSIGIKALSLSISKASHPLDKIDLGYNKLGDAGALSLSTCLHNIKSLNVASCGISKVGIKALSNAILSLPHPLEGLWVNSNEFGAEGIASLSQSLHKIRRLHVSNCQLTSNDISPLFEAIGRLSTPMEFLTVSQNPLGDQGAFALAECLHKIKKVELRYSKIKKDGIVAISTAIKRLPRPVRSCRL</sequence>
<proteinExistence type="predicted"/>
<feature type="domain" description="NACHT" evidence="6">
    <location>
        <begin position="224"/>
        <end position="361"/>
    </location>
</feature>
<dbReference type="PANTHER" id="PTHR24106">
    <property type="entry name" value="NACHT, LRR AND CARD DOMAINS-CONTAINING"/>
    <property type="match status" value="1"/>
</dbReference>
<dbReference type="Gene3D" id="3.40.50.300">
    <property type="entry name" value="P-loop containing nucleotide triphosphate hydrolases"/>
    <property type="match status" value="1"/>
</dbReference>
<feature type="compositionally biased region" description="Low complexity" evidence="5">
    <location>
        <begin position="12"/>
        <end position="21"/>
    </location>
</feature>
<evidence type="ECO:0000313" key="8">
    <source>
        <dbReference type="Proteomes" id="UP001642483"/>
    </source>
</evidence>
<keyword evidence="2" id="KW-0677">Repeat</keyword>
<keyword evidence="3" id="KW-0547">Nucleotide-binding</keyword>
<evidence type="ECO:0000256" key="2">
    <source>
        <dbReference type="ARBA" id="ARBA00022737"/>
    </source>
</evidence>
<keyword evidence="1" id="KW-0433">Leucine-rich repeat</keyword>
<evidence type="ECO:0000256" key="1">
    <source>
        <dbReference type="ARBA" id="ARBA00022614"/>
    </source>
</evidence>
<dbReference type="PROSITE" id="PS50837">
    <property type="entry name" value="NACHT"/>
    <property type="match status" value="1"/>
</dbReference>